<feature type="transmembrane region" description="Helical" evidence="6">
    <location>
        <begin position="237"/>
        <end position="262"/>
    </location>
</feature>
<reference evidence="8" key="1">
    <citation type="journal article" date="2016" name="Nature">
        <title>The genome of the seagrass Zostera marina reveals angiosperm adaptation to the sea.</title>
        <authorList>
            <person name="Olsen J.L."/>
            <person name="Rouze P."/>
            <person name="Verhelst B."/>
            <person name="Lin Y.-C."/>
            <person name="Bayer T."/>
            <person name="Collen J."/>
            <person name="Dattolo E."/>
            <person name="De Paoli E."/>
            <person name="Dittami S."/>
            <person name="Maumus F."/>
            <person name="Michel G."/>
            <person name="Kersting A."/>
            <person name="Lauritano C."/>
            <person name="Lohaus R."/>
            <person name="Toepel M."/>
            <person name="Tonon T."/>
            <person name="Vanneste K."/>
            <person name="Amirebrahimi M."/>
            <person name="Brakel J."/>
            <person name="Bostroem C."/>
            <person name="Chovatia M."/>
            <person name="Grimwood J."/>
            <person name="Jenkins J.W."/>
            <person name="Jueterbock A."/>
            <person name="Mraz A."/>
            <person name="Stam W.T."/>
            <person name="Tice H."/>
            <person name="Bornberg-Bauer E."/>
            <person name="Green P.J."/>
            <person name="Pearson G.A."/>
            <person name="Procaccini G."/>
            <person name="Duarte C.M."/>
            <person name="Schmutz J."/>
            <person name="Reusch T.B.H."/>
            <person name="Van de Peer Y."/>
        </authorList>
    </citation>
    <scope>NUCLEOTIDE SEQUENCE [LARGE SCALE GENOMIC DNA]</scope>
    <source>
        <strain evidence="8">cv. Finnish</strain>
    </source>
</reference>
<organism evidence="7 8">
    <name type="scientific">Zostera marina</name>
    <name type="common">Eelgrass</name>
    <dbReference type="NCBI Taxonomy" id="29655"/>
    <lineage>
        <taxon>Eukaryota</taxon>
        <taxon>Viridiplantae</taxon>
        <taxon>Streptophyta</taxon>
        <taxon>Embryophyta</taxon>
        <taxon>Tracheophyta</taxon>
        <taxon>Spermatophyta</taxon>
        <taxon>Magnoliopsida</taxon>
        <taxon>Liliopsida</taxon>
        <taxon>Zosteraceae</taxon>
        <taxon>Zostera</taxon>
    </lineage>
</organism>
<feature type="transmembrane region" description="Helical" evidence="6">
    <location>
        <begin position="459"/>
        <end position="484"/>
    </location>
</feature>
<keyword evidence="5 6" id="KW-0472">Membrane</keyword>
<dbReference type="AlphaFoldDB" id="A0A0K9PHA3"/>
<dbReference type="OMA" id="ESWYISS"/>
<dbReference type="OrthoDB" id="2126698at2759"/>
<feature type="transmembrane region" description="Helical" evidence="6">
    <location>
        <begin position="182"/>
        <end position="204"/>
    </location>
</feature>
<dbReference type="InterPro" id="IPR045069">
    <property type="entry name" value="MATE_euk"/>
</dbReference>
<dbReference type="CDD" id="cd13132">
    <property type="entry name" value="MATE_eukaryotic"/>
    <property type="match status" value="1"/>
</dbReference>
<keyword evidence="4 6" id="KW-1133">Transmembrane helix</keyword>
<feature type="transmembrane region" description="Helical" evidence="6">
    <location>
        <begin position="404"/>
        <end position="426"/>
    </location>
</feature>
<evidence type="ECO:0000256" key="2">
    <source>
        <dbReference type="ARBA" id="ARBA00010199"/>
    </source>
</evidence>
<comment type="subcellular location">
    <subcellularLocation>
        <location evidence="1">Membrane</location>
        <topology evidence="1">Multi-pass membrane protein</topology>
    </subcellularLocation>
</comment>
<dbReference type="GO" id="GO:1990961">
    <property type="term" value="P:xenobiotic detoxification by transmembrane export across the plasma membrane"/>
    <property type="evidence" value="ECO:0007669"/>
    <property type="project" value="InterPro"/>
</dbReference>
<feature type="transmembrane region" description="Helical" evidence="6">
    <location>
        <begin position="211"/>
        <end position="231"/>
    </location>
</feature>
<dbReference type="GO" id="GO:0016020">
    <property type="term" value="C:membrane"/>
    <property type="evidence" value="ECO:0000318"/>
    <property type="project" value="GO_Central"/>
</dbReference>
<sequence length="513" mass="56835">MKRKNHKDQIHPLTITFYLNLKVGNEFILESMVQVTETPLLVPNNDEKHRNLGTRVFAESKRLWSVTGPSILGNILSYSSMAISLSFAGHLGDFELASISIALTVIVGFNSNLLAGLSSVLETLCSQAFGAKKHEMLGVYMQRSWIVLFICATLLLPIYIFATPILRWSGQPEELAVRAGKVALWSIPLHYSFVFLYPLTWFILSQLKTNILAMFASFTFLFHNFITWLFVYKMKLGLMGVVMTLNFSWWVHVACLFGYVVFGGCPLSWNGFSMEAFPGIWDFVKFSASSGIMDCLESWYISSLVLFCSAMKNAEIAVDALSISFSANGWVLMIAAGFFVSTQVRVGNELGAGDGKAAKFAVKVSVVTSFFIGLFFSGLIMGLHDTYGLFFTSSPEVLEAVDKLTWLLSINILLKSVQIVLVGVVVGSGWQAMVAYVNIGSYYLIGIPVGYVLGFTYDFGVVGMWGGMIGGSLVQTLVLTYMIVKCDWDQEALKACKRVEKWGKPSIDKNQKV</sequence>
<dbReference type="InterPro" id="IPR002528">
    <property type="entry name" value="MATE_fam"/>
</dbReference>
<dbReference type="GO" id="GO:0015297">
    <property type="term" value="F:antiporter activity"/>
    <property type="evidence" value="ECO:0007669"/>
    <property type="project" value="InterPro"/>
</dbReference>
<evidence type="ECO:0000256" key="5">
    <source>
        <dbReference type="ARBA" id="ARBA00023136"/>
    </source>
</evidence>
<feature type="transmembrane region" description="Helical" evidence="6">
    <location>
        <begin position="360"/>
        <end position="384"/>
    </location>
</feature>
<keyword evidence="3 6" id="KW-0812">Transmembrane</keyword>
<feature type="transmembrane region" description="Helical" evidence="6">
    <location>
        <begin position="433"/>
        <end position="453"/>
    </location>
</feature>
<evidence type="ECO:0000313" key="7">
    <source>
        <dbReference type="EMBL" id="KMZ68453.1"/>
    </source>
</evidence>
<comment type="similarity">
    <text evidence="2 6">Belongs to the multi antimicrobial extrusion (MATE) (TC 2.A.66.1) family.</text>
</comment>
<dbReference type="PANTHER" id="PTHR11206">
    <property type="entry name" value="MULTIDRUG RESISTANCE PROTEIN"/>
    <property type="match status" value="1"/>
</dbReference>
<dbReference type="Proteomes" id="UP000036987">
    <property type="component" value="Unassembled WGS sequence"/>
</dbReference>
<feature type="transmembrane region" description="Helical" evidence="6">
    <location>
        <begin position="97"/>
        <end position="124"/>
    </location>
</feature>
<comment type="caution">
    <text evidence="7">The sequence shown here is derived from an EMBL/GenBank/DDBJ whole genome shotgun (WGS) entry which is preliminary data.</text>
</comment>
<evidence type="ECO:0000313" key="8">
    <source>
        <dbReference type="Proteomes" id="UP000036987"/>
    </source>
</evidence>
<evidence type="ECO:0000256" key="6">
    <source>
        <dbReference type="RuleBase" id="RU004914"/>
    </source>
</evidence>
<evidence type="ECO:0000256" key="3">
    <source>
        <dbReference type="ARBA" id="ARBA00022692"/>
    </source>
</evidence>
<feature type="transmembrane region" description="Helical" evidence="6">
    <location>
        <begin position="71"/>
        <end position="91"/>
    </location>
</feature>
<dbReference type="GO" id="GO:0042910">
    <property type="term" value="F:xenobiotic transmembrane transporter activity"/>
    <property type="evidence" value="ECO:0007669"/>
    <property type="project" value="InterPro"/>
</dbReference>
<name>A0A0K9PHA3_ZOSMR</name>
<dbReference type="STRING" id="29655.A0A0K9PHA3"/>
<dbReference type="NCBIfam" id="TIGR00797">
    <property type="entry name" value="matE"/>
    <property type="match status" value="1"/>
</dbReference>
<keyword evidence="8" id="KW-1185">Reference proteome</keyword>
<dbReference type="Pfam" id="PF01554">
    <property type="entry name" value="MatE"/>
    <property type="match status" value="2"/>
</dbReference>
<dbReference type="GO" id="GO:0022857">
    <property type="term" value="F:transmembrane transporter activity"/>
    <property type="evidence" value="ECO:0000318"/>
    <property type="project" value="GO_Central"/>
</dbReference>
<evidence type="ECO:0000256" key="1">
    <source>
        <dbReference type="ARBA" id="ARBA00004141"/>
    </source>
</evidence>
<gene>
    <name evidence="7" type="ORF">ZOSMA_23G01110</name>
</gene>
<proteinExistence type="inferred from homology"/>
<dbReference type="EMBL" id="LFYR01000839">
    <property type="protein sequence ID" value="KMZ68453.1"/>
    <property type="molecule type" value="Genomic_DNA"/>
</dbReference>
<feature type="transmembrane region" description="Helical" evidence="6">
    <location>
        <begin position="145"/>
        <end position="162"/>
    </location>
</feature>
<protein>
    <recommendedName>
        <fullName evidence="6">Protein DETOXIFICATION</fullName>
    </recommendedName>
    <alternativeName>
        <fullName evidence="6">Multidrug and toxic compound extrusion protein</fullName>
    </alternativeName>
</protein>
<evidence type="ECO:0000256" key="4">
    <source>
        <dbReference type="ARBA" id="ARBA00022989"/>
    </source>
</evidence>
<accession>A0A0K9PHA3</accession>